<comment type="subcellular location">
    <subcellularLocation>
        <location evidence="1">Membrane</location>
        <topology evidence="1">Multi-pass membrane protein</topology>
    </subcellularLocation>
</comment>
<name>A0A845L746_9FIRM</name>
<dbReference type="Pfam" id="PF00535">
    <property type="entry name" value="Glycos_transf_2"/>
    <property type="match status" value="1"/>
</dbReference>
<feature type="compositionally biased region" description="Low complexity" evidence="7">
    <location>
        <begin position="332"/>
        <end position="350"/>
    </location>
</feature>
<feature type="transmembrane region" description="Helical" evidence="8">
    <location>
        <begin position="283"/>
        <end position="302"/>
    </location>
</feature>
<dbReference type="Proteomes" id="UP000463470">
    <property type="component" value="Unassembled WGS sequence"/>
</dbReference>
<feature type="region of interest" description="Disordered" evidence="7">
    <location>
        <begin position="332"/>
        <end position="359"/>
    </location>
</feature>
<keyword evidence="5 8" id="KW-1133">Transmembrane helix</keyword>
<dbReference type="PANTHER" id="PTHR48090:SF1">
    <property type="entry name" value="PROPHAGE BACTOPRENOL GLUCOSYL TRANSFERASE HOMOLOG"/>
    <property type="match status" value="1"/>
</dbReference>
<dbReference type="InterPro" id="IPR001173">
    <property type="entry name" value="Glyco_trans_2-like"/>
</dbReference>
<dbReference type="PANTHER" id="PTHR48090">
    <property type="entry name" value="UNDECAPRENYL-PHOSPHATE 4-DEOXY-4-FORMAMIDO-L-ARABINOSE TRANSFERASE-RELATED"/>
    <property type="match status" value="1"/>
</dbReference>
<evidence type="ECO:0000256" key="7">
    <source>
        <dbReference type="SAM" id="MobiDB-lite"/>
    </source>
</evidence>
<dbReference type="AlphaFoldDB" id="A0A845L746"/>
<evidence type="ECO:0000256" key="3">
    <source>
        <dbReference type="ARBA" id="ARBA00022679"/>
    </source>
</evidence>
<comment type="caution">
    <text evidence="10">The sequence shown here is derived from an EMBL/GenBank/DDBJ whole genome shotgun (WGS) entry which is preliminary data.</text>
</comment>
<dbReference type="CDD" id="cd04187">
    <property type="entry name" value="DPM1_like_bac"/>
    <property type="match status" value="1"/>
</dbReference>
<dbReference type="OrthoDB" id="9807778at2"/>
<evidence type="ECO:0000256" key="2">
    <source>
        <dbReference type="ARBA" id="ARBA00022676"/>
    </source>
</evidence>
<keyword evidence="2" id="KW-0328">Glycosyltransferase</keyword>
<organism evidence="10 11">
    <name type="scientific">Heliomicrobium undosum</name>
    <dbReference type="NCBI Taxonomy" id="121734"/>
    <lineage>
        <taxon>Bacteria</taxon>
        <taxon>Bacillati</taxon>
        <taxon>Bacillota</taxon>
        <taxon>Clostridia</taxon>
        <taxon>Eubacteriales</taxon>
        <taxon>Heliobacteriaceae</taxon>
        <taxon>Heliomicrobium</taxon>
    </lineage>
</organism>
<proteinExistence type="predicted"/>
<dbReference type="GO" id="GO:0005886">
    <property type="term" value="C:plasma membrane"/>
    <property type="evidence" value="ECO:0007669"/>
    <property type="project" value="TreeGrafter"/>
</dbReference>
<dbReference type="Gene3D" id="3.90.550.10">
    <property type="entry name" value="Spore Coat Polysaccharide Biosynthesis Protein SpsA, Chain A"/>
    <property type="match status" value="1"/>
</dbReference>
<protein>
    <submittedName>
        <fullName evidence="10">Glycosyltransferase</fullName>
    </submittedName>
</protein>
<keyword evidence="3 10" id="KW-0808">Transferase</keyword>
<evidence type="ECO:0000313" key="11">
    <source>
        <dbReference type="Proteomes" id="UP000463470"/>
    </source>
</evidence>
<feature type="transmembrane region" description="Helical" evidence="8">
    <location>
        <begin position="250"/>
        <end position="271"/>
    </location>
</feature>
<keyword evidence="6 8" id="KW-0472">Membrane</keyword>
<reference evidence="10 11" key="1">
    <citation type="submission" date="2020-01" db="EMBL/GenBank/DDBJ databases">
        <title>Whole-genome sequence of Heliobacterium undosum DSM 13378.</title>
        <authorList>
            <person name="Kyndt J.A."/>
            <person name="Meyer T.E."/>
        </authorList>
    </citation>
    <scope>NUCLEOTIDE SEQUENCE [LARGE SCALE GENOMIC DNA]</scope>
    <source>
        <strain evidence="10 11">DSM 13378</strain>
    </source>
</reference>
<dbReference type="InterPro" id="IPR029044">
    <property type="entry name" value="Nucleotide-diphossugar_trans"/>
</dbReference>
<dbReference type="EMBL" id="WXEY01000006">
    <property type="protein sequence ID" value="MZP29558.1"/>
    <property type="molecule type" value="Genomic_DNA"/>
</dbReference>
<dbReference type="SUPFAM" id="SSF53448">
    <property type="entry name" value="Nucleotide-diphospho-sugar transferases"/>
    <property type="match status" value="1"/>
</dbReference>
<dbReference type="GO" id="GO:0016757">
    <property type="term" value="F:glycosyltransferase activity"/>
    <property type="evidence" value="ECO:0007669"/>
    <property type="project" value="UniProtKB-KW"/>
</dbReference>
<evidence type="ECO:0000256" key="5">
    <source>
        <dbReference type="ARBA" id="ARBA00022989"/>
    </source>
</evidence>
<evidence type="ECO:0000256" key="8">
    <source>
        <dbReference type="SAM" id="Phobius"/>
    </source>
</evidence>
<evidence type="ECO:0000313" key="10">
    <source>
        <dbReference type="EMBL" id="MZP29558.1"/>
    </source>
</evidence>
<evidence type="ECO:0000256" key="4">
    <source>
        <dbReference type="ARBA" id="ARBA00022692"/>
    </source>
</evidence>
<evidence type="ECO:0000259" key="9">
    <source>
        <dbReference type="Pfam" id="PF00535"/>
    </source>
</evidence>
<sequence>MNVVATTGDKGEDDRPVLSIVAPCYNEEAVLPETARRLIGVLEGLVGNRLISPQSMVLFVDDGSSDRTWELIENLHATEPSVKGLKLARNVGHQYALLAGLHRAGCCSDCVVSIDADLQDDVSAIEAFVKKYHEGYDVVYGVRRKREKDSFFKRQSAQGFYRLMRRMGVDIVYDHADYRLLSRRVLKHLEDFREANLFLRGIIPLIGFPSTCVYYDRMERFAGTSKYPLKKMLAFAFDGITSFSVKPIRVVTFLGMMMLVVSLSAGLYLAAQGLIGQPVPDGSFLMFSIWFVGGVNLLGIGLNGEYMGRIYREVKDRPKYIVERDLLASEPAGGRSLPGLPGSSGKGAALPESGGATVPGQVIWESPEVTL</sequence>
<feature type="domain" description="Glycosyltransferase 2-like" evidence="9">
    <location>
        <begin position="19"/>
        <end position="189"/>
    </location>
</feature>
<dbReference type="InterPro" id="IPR050256">
    <property type="entry name" value="Glycosyltransferase_2"/>
</dbReference>
<evidence type="ECO:0000256" key="6">
    <source>
        <dbReference type="ARBA" id="ARBA00023136"/>
    </source>
</evidence>
<evidence type="ECO:0000256" key="1">
    <source>
        <dbReference type="ARBA" id="ARBA00004141"/>
    </source>
</evidence>
<accession>A0A845L746</accession>
<gene>
    <name evidence="10" type="ORF">GTO91_07545</name>
</gene>
<keyword evidence="4 8" id="KW-0812">Transmembrane</keyword>
<keyword evidence="11" id="KW-1185">Reference proteome</keyword>